<feature type="compositionally biased region" description="Polar residues" evidence="1">
    <location>
        <begin position="186"/>
        <end position="202"/>
    </location>
</feature>
<dbReference type="Proteomes" id="UP000267821">
    <property type="component" value="Unassembled WGS sequence"/>
</dbReference>
<reference evidence="2 3" key="1">
    <citation type="journal article" date="2018" name="Nat. Ecol. Evol.">
        <title>Pezizomycetes genomes reveal the molecular basis of ectomycorrhizal truffle lifestyle.</title>
        <authorList>
            <person name="Murat C."/>
            <person name="Payen T."/>
            <person name="Noel B."/>
            <person name="Kuo A."/>
            <person name="Morin E."/>
            <person name="Chen J."/>
            <person name="Kohler A."/>
            <person name="Krizsan K."/>
            <person name="Balestrini R."/>
            <person name="Da Silva C."/>
            <person name="Montanini B."/>
            <person name="Hainaut M."/>
            <person name="Levati E."/>
            <person name="Barry K.W."/>
            <person name="Belfiori B."/>
            <person name="Cichocki N."/>
            <person name="Clum A."/>
            <person name="Dockter R.B."/>
            <person name="Fauchery L."/>
            <person name="Guy J."/>
            <person name="Iotti M."/>
            <person name="Le Tacon F."/>
            <person name="Lindquist E.A."/>
            <person name="Lipzen A."/>
            <person name="Malagnac F."/>
            <person name="Mello A."/>
            <person name="Molinier V."/>
            <person name="Miyauchi S."/>
            <person name="Poulain J."/>
            <person name="Riccioni C."/>
            <person name="Rubini A."/>
            <person name="Sitrit Y."/>
            <person name="Splivallo R."/>
            <person name="Traeger S."/>
            <person name="Wang M."/>
            <person name="Zifcakova L."/>
            <person name="Wipf D."/>
            <person name="Zambonelli A."/>
            <person name="Paolocci F."/>
            <person name="Nowrousian M."/>
            <person name="Ottonello S."/>
            <person name="Baldrian P."/>
            <person name="Spatafora J.W."/>
            <person name="Henrissat B."/>
            <person name="Nagy L.G."/>
            <person name="Aury J.M."/>
            <person name="Wincker P."/>
            <person name="Grigoriev I.V."/>
            <person name="Bonfante P."/>
            <person name="Martin F.M."/>
        </authorList>
    </citation>
    <scope>NUCLEOTIDE SEQUENCE [LARGE SCALE GENOMIC DNA]</scope>
    <source>
        <strain evidence="2 3">ATCC MYA-4762</strain>
    </source>
</reference>
<sequence length="487" mass="53508">MPGKDKGRGKGKIRGKAPDKITVGKVHFYPIRTGSQQNGPKSVIIGNTYYHCLRGGYPEWLRANRSTEMAAEAATARGVQKIQDGELSEKSLSQGEDISDAPDRIIEYIRRDDAIMVSEIPEDEIGQSIRVNTHHPDVRCPPRVHDCTTCNERRSNDQLARDLMKAENESEYESDQPIHLTPRPQAYTTPNPLSGRSDTLTPSTYSDVSDTDSDATTRPHSESGDTRIPDAPEPTNTNSPVPGDYDLGRVLGLGAPAFTTEVIGRLKSTERLVVEGAQDTIERIHIAEKVLKNLIEADKEDLKDSMAEVKGHHDAILDVHTAQIVHNVRTNAQEDLAAVEAKLSKEVIYASSEQNSQTERLRQEFAGGIQYITNRLDATDQSIASLSRGIEQLARGFIQAAGDTAEHPLDLTAPSHPQHRAINTSSKRPSPIPVYIPPVVDLTNDTPPPRELIPQKNLPAGSISAPVEANIYMENNNRHNGGISRNH</sequence>
<dbReference type="InParanoid" id="A0A3N4LFV1"/>
<name>A0A3N4LFV1_9PEZI</name>
<evidence type="ECO:0000313" key="2">
    <source>
        <dbReference type="EMBL" id="RPB21760.1"/>
    </source>
</evidence>
<gene>
    <name evidence="2" type="ORF">L211DRAFT_851225</name>
</gene>
<feature type="compositionally biased region" description="Basic and acidic residues" evidence="1">
    <location>
        <begin position="215"/>
        <end position="230"/>
    </location>
</feature>
<evidence type="ECO:0000313" key="3">
    <source>
        <dbReference type="Proteomes" id="UP000267821"/>
    </source>
</evidence>
<evidence type="ECO:0000256" key="1">
    <source>
        <dbReference type="SAM" id="MobiDB-lite"/>
    </source>
</evidence>
<keyword evidence="3" id="KW-1185">Reference proteome</keyword>
<protein>
    <submittedName>
        <fullName evidence="2">Uncharacterized protein</fullName>
    </submittedName>
</protein>
<feature type="region of interest" description="Disordered" evidence="1">
    <location>
        <begin position="165"/>
        <end position="244"/>
    </location>
</feature>
<dbReference type="AlphaFoldDB" id="A0A3N4LFV1"/>
<proteinExistence type="predicted"/>
<organism evidence="2 3">
    <name type="scientific">Terfezia boudieri ATCC MYA-4762</name>
    <dbReference type="NCBI Taxonomy" id="1051890"/>
    <lineage>
        <taxon>Eukaryota</taxon>
        <taxon>Fungi</taxon>
        <taxon>Dikarya</taxon>
        <taxon>Ascomycota</taxon>
        <taxon>Pezizomycotina</taxon>
        <taxon>Pezizomycetes</taxon>
        <taxon>Pezizales</taxon>
        <taxon>Pezizaceae</taxon>
        <taxon>Terfezia</taxon>
    </lineage>
</organism>
<dbReference type="EMBL" id="ML121557">
    <property type="protein sequence ID" value="RPB21760.1"/>
    <property type="molecule type" value="Genomic_DNA"/>
</dbReference>
<dbReference type="OrthoDB" id="10464430at2759"/>
<accession>A0A3N4LFV1</accession>